<dbReference type="PROSITE" id="PS00108">
    <property type="entry name" value="PROTEIN_KINASE_ST"/>
    <property type="match status" value="1"/>
</dbReference>
<sequence length="620" mass="69867">MNLRNLDAPDAVTYLDEVKVHLKDDVASFAVFVQQVDRLLKGNSSQPSFSRSIVATANILRNRPSLFRKINSILRNGDRVECPNNSRVTLNEIPKPSTTDELLDVIVSKQDWAQLLATPHSKEYFTCVSQLLQVLLDDLNTESVKSSTVYRCLRDLGDAHSVLPPSIFMNHIKHDGQNYALQGGASSDIYKGVAKGVTLCFRVLRMFGVPQEERDEFYKINEIVAGIDYLHHLDPPVTHNDIKGANVLVTDALTCCLADFGLSLILESQRLGNKSPTLAGSICWMAPELMTAGELDSSDPNDCQAVKREIDRKAGDMFALGCTIYEIYTGKPPHYNLNHIANVVFAVAIERKRPEVPPPEREWTETEIDMWWVVEQCWQHQPTMRPNIRLVKYYLQGLAANRGKELTSSPSPSLTEDIVSQEIVSATEMAKAQRWVQEQMSSILSKGPLERRVDESPTTTKMSLRSEMVAPVSRRPRVLAPIQLPDQTADAERYPTPVSATEAVDRLRNYSTVELQMLRIRPKSREWTRARPPSPHPQYKRPSNSGLLTPPHTPSVQTEDFLIPPLPPTPELPRPVNCPLDLDKPRIYVPTPRRAIPHRPTQKSRLREVVVETDYEGDLD</sequence>
<feature type="region of interest" description="Disordered" evidence="3">
    <location>
        <begin position="449"/>
        <end position="469"/>
    </location>
</feature>
<reference evidence="5" key="1">
    <citation type="submission" date="2022-06" db="EMBL/GenBank/DDBJ databases">
        <title>Genome Sequence of Candolleomyces eurysporus.</title>
        <authorList>
            <person name="Buettner E."/>
        </authorList>
    </citation>
    <scope>NUCLEOTIDE SEQUENCE</scope>
    <source>
        <strain evidence="5">VTCC 930004</strain>
    </source>
</reference>
<gene>
    <name evidence="5" type="ORF">H1R20_g13464</name>
</gene>
<evidence type="ECO:0000256" key="2">
    <source>
        <dbReference type="ARBA" id="ARBA00022840"/>
    </source>
</evidence>
<dbReference type="AlphaFoldDB" id="A0A9W8MBE4"/>
<keyword evidence="1" id="KW-0547">Nucleotide-binding</keyword>
<dbReference type="InterPro" id="IPR000719">
    <property type="entry name" value="Prot_kinase_dom"/>
</dbReference>
<dbReference type="Proteomes" id="UP001140091">
    <property type="component" value="Unassembled WGS sequence"/>
</dbReference>
<dbReference type="GO" id="GO:0005737">
    <property type="term" value="C:cytoplasm"/>
    <property type="evidence" value="ECO:0007669"/>
    <property type="project" value="TreeGrafter"/>
</dbReference>
<dbReference type="InterPro" id="IPR050629">
    <property type="entry name" value="STE20/SPS1-PAK"/>
</dbReference>
<name>A0A9W8MBE4_9AGAR</name>
<dbReference type="Pfam" id="PF00069">
    <property type="entry name" value="Pkinase"/>
    <property type="match status" value="1"/>
</dbReference>
<evidence type="ECO:0000313" key="5">
    <source>
        <dbReference type="EMBL" id="KAJ2923632.1"/>
    </source>
</evidence>
<evidence type="ECO:0000259" key="4">
    <source>
        <dbReference type="PROSITE" id="PS50011"/>
    </source>
</evidence>
<evidence type="ECO:0000313" key="6">
    <source>
        <dbReference type="Proteomes" id="UP001140091"/>
    </source>
</evidence>
<feature type="region of interest" description="Disordered" evidence="3">
    <location>
        <begin position="524"/>
        <end position="580"/>
    </location>
</feature>
<dbReference type="InterPro" id="IPR011009">
    <property type="entry name" value="Kinase-like_dom_sf"/>
</dbReference>
<evidence type="ECO:0000256" key="1">
    <source>
        <dbReference type="ARBA" id="ARBA00022741"/>
    </source>
</evidence>
<dbReference type="InterPro" id="IPR008271">
    <property type="entry name" value="Ser/Thr_kinase_AS"/>
</dbReference>
<dbReference type="OrthoDB" id="346907at2759"/>
<dbReference type="SMART" id="SM00220">
    <property type="entry name" value="S_TKc"/>
    <property type="match status" value="1"/>
</dbReference>
<organism evidence="5 6">
    <name type="scientific">Candolleomyces eurysporus</name>
    <dbReference type="NCBI Taxonomy" id="2828524"/>
    <lineage>
        <taxon>Eukaryota</taxon>
        <taxon>Fungi</taxon>
        <taxon>Dikarya</taxon>
        <taxon>Basidiomycota</taxon>
        <taxon>Agaricomycotina</taxon>
        <taxon>Agaricomycetes</taxon>
        <taxon>Agaricomycetidae</taxon>
        <taxon>Agaricales</taxon>
        <taxon>Agaricineae</taxon>
        <taxon>Psathyrellaceae</taxon>
        <taxon>Candolleomyces</taxon>
    </lineage>
</organism>
<dbReference type="SUPFAM" id="SSF56112">
    <property type="entry name" value="Protein kinase-like (PK-like)"/>
    <property type="match status" value="1"/>
</dbReference>
<comment type="caution">
    <text evidence="5">The sequence shown here is derived from an EMBL/GenBank/DDBJ whole genome shotgun (WGS) entry which is preliminary data.</text>
</comment>
<evidence type="ECO:0000256" key="3">
    <source>
        <dbReference type="SAM" id="MobiDB-lite"/>
    </source>
</evidence>
<proteinExistence type="predicted"/>
<feature type="non-terminal residue" evidence="5">
    <location>
        <position position="1"/>
    </location>
</feature>
<dbReference type="PANTHER" id="PTHR48012">
    <property type="entry name" value="STERILE20-LIKE KINASE, ISOFORM B-RELATED"/>
    <property type="match status" value="1"/>
</dbReference>
<feature type="domain" description="Protein kinase" evidence="4">
    <location>
        <begin position="33"/>
        <end position="395"/>
    </location>
</feature>
<dbReference type="GO" id="GO:0004674">
    <property type="term" value="F:protein serine/threonine kinase activity"/>
    <property type="evidence" value="ECO:0007669"/>
    <property type="project" value="TreeGrafter"/>
</dbReference>
<accession>A0A9W8MBE4</accession>
<feature type="compositionally biased region" description="Pro residues" evidence="3">
    <location>
        <begin position="564"/>
        <end position="573"/>
    </location>
</feature>
<dbReference type="PROSITE" id="PS50011">
    <property type="entry name" value="PROTEIN_KINASE_DOM"/>
    <property type="match status" value="1"/>
</dbReference>
<keyword evidence="6" id="KW-1185">Reference proteome</keyword>
<protein>
    <recommendedName>
        <fullName evidence="4">Protein kinase domain-containing protein</fullName>
    </recommendedName>
</protein>
<keyword evidence="2" id="KW-0067">ATP-binding</keyword>
<dbReference type="Gene3D" id="1.10.510.10">
    <property type="entry name" value="Transferase(Phosphotransferase) domain 1"/>
    <property type="match status" value="1"/>
</dbReference>
<dbReference type="GO" id="GO:0005524">
    <property type="term" value="F:ATP binding"/>
    <property type="evidence" value="ECO:0007669"/>
    <property type="project" value="UniProtKB-KW"/>
</dbReference>
<dbReference type="EMBL" id="JANBPK010001304">
    <property type="protein sequence ID" value="KAJ2923632.1"/>
    <property type="molecule type" value="Genomic_DNA"/>
</dbReference>